<proteinExistence type="predicted"/>
<reference evidence="3" key="1">
    <citation type="journal article" date="2019" name="Int. J. Syst. Evol. Microbiol.">
        <title>The Global Catalogue of Microorganisms (GCM) 10K type strain sequencing project: providing services to taxonomists for standard genome sequencing and annotation.</title>
        <authorList>
            <consortium name="The Broad Institute Genomics Platform"/>
            <consortium name="The Broad Institute Genome Sequencing Center for Infectious Disease"/>
            <person name="Wu L."/>
            <person name="Ma J."/>
        </authorList>
    </citation>
    <scope>NUCLEOTIDE SEQUENCE [LARGE SCALE GENOMIC DNA]</scope>
    <source>
        <strain evidence="3">CCUG 62221</strain>
    </source>
</reference>
<accession>A0ABW3WRE6</accession>
<dbReference type="Proteomes" id="UP001597241">
    <property type="component" value="Unassembled WGS sequence"/>
</dbReference>
<keyword evidence="3" id="KW-1185">Reference proteome</keyword>
<feature type="chain" id="PRO_5046833267" evidence="1">
    <location>
        <begin position="20"/>
        <end position="121"/>
    </location>
</feature>
<evidence type="ECO:0000256" key="1">
    <source>
        <dbReference type="SAM" id="SignalP"/>
    </source>
</evidence>
<sequence>MKNILFIIGLLLLSTTAFSQDSKTPKTEIKGDLTEITLYYDNGEIMQHGFYDKTGELHGGWESYNNDGTRKCVAFYDKGVKVGTWFYWNKGIKTKVIYENNVIKSIEEVTPELGKPTLDDH</sequence>
<organism evidence="2 3">
    <name type="scientific">Lutibacter holmesii</name>
    <dbReference type="NCBI Taxonomy" id="1137985"/>
    <lineage>
        <taxon>Bacteria</taxon>
        <taxon>Pseudomonadati</taxon>
        <taxon>Bacteroidota</taxon>
        <taxon>Flavobacteriia</taxon>
        <taxon>Flavobacteriales</taxon>
        <taxon>Flavobacteriaceae</taxon>
        <taxon>Lutibacter</taxon>
    </lineage>
</organism>
<evidence type="ECO:0000313" key="3">
    <source>
        <dbReference type="Proteomes" id="UP001597241"/>
    </source>
</evidence>
<comment type="caution">
    <text evidence="2">The sequence shown here is derived from an EMBL/GenBank/DDBJ whole genome shotgun (WGS) entry which is preliminary data.</text>
</comment>
<dbReference type="Gene3D" id="2.20.110.10">
    <property type="entry name" value="Histone H3 K4-specific methyltransferase SET7/9 N-terminal domain"/>
    <property type="match status" value="1"/>
</dbReference>
<dbReference type="EMBL" id="JBHTMV010000009">
    <property type="protein sequence ID" value="MFD1294834.1"/>
    <property type="molecule type" value="Genomic_DNA"/>
</dbReference>
<keyword evidence="1" id="KW-0732">Signal</keyword>
<evidence type="ECO:0000313" key="2">
    <source>
        <dbReference type="EMBL" id="MFD1294834.1"/>
    </source>
</evidence>
<dbReference type="SUPFAM" id="SSF82185">
    <property type="entry name" value="Histone H3 K4-specific methyltransferase SET7/9 N-terminal domain"/>
    <property type="match status" value="1"/>
</dbReference>
<dbReference type="RefSeq" id="WP_386810212.1">
    <property type="nucleotide sequence ID" value="NZ_JBHTMV010000009.1"/>
</dbReference>
<feature type="signal peptide" evidence="1">
    <location>
        <begin position="1"/>
        <end position="19"/>
    </location>
</feature>
<protein>
    <submittedName>
        <fullName evidence="2">Nicotinic acid mononucleotide adenyltransferase</fullName>
    </submittedName>
</protein>
<name>A0ABW3WRE6_9FLAO</name>
<gene>
    <name evidence="2" type="ORF">ACFQ5N_13405</name>
</gene>